<gene>
    <name evidence="1" type="ORF">DFJ64_1076</name>
</gene>
<evidence type="ECO:0000313" key="1">
    <source>
        <dbReference type="EMBL" id="REF35690.1"/>
    </source>
</evidence>
<dbReference type="Gene3D" id="1.10.4030.10">
    <property type="entry name" value="Porin chaperone SurA, peptide-binding domain"/>
    <property type="match status" value="1"/>
</dbReference>
<evidence type="ECO:0000313" key="2">
    <source>
        <dbReference type="Proteomes" id="UP000256485"/>
    </source>
</evidence>
<proteinExistence type="predicted"/>
<dbReference type="PROSITE" id="PS51257">
    <property type="entry name" value="PROKAR_LIPOPROTEIN"/>
    <property type="match status" value="1"/>
</dbReference>
<protein>
    <recommendedName>
        <fullName evidence="3">SurA-like protein</fullName>
    </recommendedName>
</protein>
<dbReference type="EMBL" id="QTUC01000001">
    <property type="protein sequence ID" value="REF35690.1"/>
    <property type="molecule type" value="Genomic_DNA"/>
</dbReference>
<accession>A0A3D9V688</accession>
<dbReference type="RefSeq" id="WP_115849438.1">
    <property type="nucleotide sequence ID" value="NZ_QTUC01000001.1"/>
</dbReference>
<comment type="caution">
    <text evidence="1">The sequence shown here is derived from an EMBL/GenBank/DDBJ whole genome shotgun (WGS) entry which is preliminary data.</text>
</comment>
<sequence>MVGQRLTRRFAALALVAGLGLTGCGSLNDPSVAARVGDETIPVSFLQEQVREGLELVGANPNDTSVVGESQRNLLRVMIDFKLAAATGERLGVRVTQADIDREKRELRQQQRQIPRGLIDEYARFLAYSDELAVKLLGRRPASVADQQEVDLRLRAEVAKTAREVGVEVNPRYGRWEGLGLAPLGGQLVRTRGEVRP</sequence>
<dbReference type="Proteomes" id="UP000256485">
    <property type="component" value="Unassembled WGS sequence"/>
</dbReference>
<organism evidence="1 2">
    <name type="scientific">Thermasporomyces composti</name>
    <dbReference type="NCBI Taxonomy" id="696763"/>
    <lineage>
        <taxon>Bacteria</taxon>
        <taxon>Bacillati</taxon>
        <taxon>Actinomycetota</taxon>
        <taxon>Actinomycetes</taxon>
        <taxon>Propionibacteriales</taxon>
        <taxon>Nocardioidaceae</taxon>
        <taxon>Thermasporomyces</taxon>
    </lineage>
</organism>
<dbReference type="OrthoDB" id="3212108at2"/>
<dbReference type="InterPro" id="IPR027304">
    <property type="entry name" value="Trigger_fact/SurA_dom_sf"/>
</dbReference>
<dbReference type="SUPFAM" id="SSF109998">
    <property type="entry name" value="Triger factor/SurA peptide-binding domain-like"/>
    <property type="match status" value="1"/>
</dbReference>
<reference evidence="1 2" key="1">
    <citation type="submission" date="2018-08" db="EMBL/GenBank/DDBJ databases">
        <title>Sequencing the genomes of 1000 actinobacteria strains.</title>
        <authorList>
            <person name="Klenk H.-P."/>
        </authorList>
    </citation>
    <scope>NUCLEOTIDE SEQUENCE [LARGE SCALE GENOMIC DNA]</scope>
    <source>
        <strain evidence="1 2">DSM 22891</strain>
    </source>
</reference>
<evidence type="ECO:0008006" key="3">
    <source>
        <dbReference type="Google" id="ProtNLM"/>
    </source>
</evidence>
<keyword evidence="2" id="KW-1185">Reference proteome</keyword>
<dbReference type="AlphaFoldDB" id="A0A3D9V688"/>
<name>A0A3D9V688_THECX</name>